<keyword evidence="2" id="KW-1003">Cell membrane</keyword>
<keyword evidence="5 6" id="KW-0472">Membrane</keyword>
<protein>
    <submittedName>
        <fullName evidence="7">Uncharacterized protein</fullName>
    </submittedName>
</protein>
<evidence type="ECO:0000256" key="3">
    <source>
        <dbReference type="ARBA" id="ARBA00022692"/>
    </source>
</evidence>
<feature type="transmembrane region" description="Helical" evidence="6">
    <location>
        <begin position="141"/>
        <end position="160"/>
    </location>
</feature>
<reference evidence="7" key="1">
    <citation type="submission" date="2020-02" db="EMBL/GenBank/DDBJ databases">
        <authorList>
            <person name="Meier V. D."/>
        </authorList>
    </citation>
    <scope>NUCLEOTIDE SEQUENCE</scope>
    <source>
        <strain evidence="7">AVDCRST_MAG96</strain>
    </source>
</reference>
<evidence type="ECO:0000313" key="7">
    <source>
        <dbReference type="EMBL" id="CAA9468601.1"/>
    </source>
</evidence>
<feature type="non-terminal residue" evidence="7">
    <location>
        <position position="305"/>
    </location>
</feature>
<comment type="subcellular location">
    <subcellularLocation>
        <location evidence="1">Cell membrane</location>
        <topology evidence="1">Multi-pass membrane protein</topology>
    </subcellularLocation>
</comment>
<feature type="transmembrane region" description="Helical" evidence="6">
    <location>
        <begin position="180"/>
        <end position="204"/>
    </location>
</feature>
<dbReference type="PIRSF" id="PIRSF035875">
    <property type="entry name" value="RNase_BN"/>
    <property type="match status" value="1"/>
</dbReference>
<feature type="transmembrane region" description="Helical" evidence="6">
    <location>
        <begin position="28"/>
        <end position="51"/>
    </location>
</feature>
<evidence type="ECO:0000256" key="1">
    <source>
        <dbReference type="ARBA" id="ARBA00004651"/>
    </source>
</evidence>
<feature type="transmembrane region" description="Helical" evidence="6">
    <location>
        <begin position="94"/>
        <end position="115"/>
    </location>
</feature>
<feature type="transmembrane region" description="Helical" evidence="6">
    <location>
        <begin position="216"/>
        <end position="241"/>
    </location>
</feature>
<evidence type="ECO:0000256" key="2">
    <source>
        <dbReference type="ARBA" id="ARBA00022475"/>
    </source>
</evidence>
<evidence type="ECO:0000256" key="5">
    <source>
        <dbReference type="ARBA" id="ARBA00023136"/>
    </source>
</evidence>
<gene>
    <name evidence="7" type="ORF">AVDCRST_MAG96-222</name>
</gene>
<dbReference type="Pfam" id="PF03631">
    <property type="entry name" value="Virul_fac_BrkB"/>
    <property type="match status" value="1"/>
</dbReference>
<proteinExistence type="predicted"/>
<dbReference type="InterPro" id="IPR017039">
    <property type="entry name" value="Virul_fac_BrkB"/>
</dbReference>
<dbReference type="EMBL" id="CADCVN010000089">
    <property type="protein sequence ID" value="CAA9468601.1"/>
    <property type="molecule type" value="Genomic_DNA"/>
</dbReference>
<keyword evidence="3 6" id="KW-0812">Transmembrane</keyword>
<dbReference type="GO" id="GO:0005886">
    <property type="term" value="C:plasma membrane"/>
    <property type="evidence" value="ECO:0007669"/>
    <property type="project" value="UniProtKB-SubCell"/>
</dbReference>
<organism evidence="7">
    <name type="scientific">uncultured Segetibacter sp</name>
    <dbReference type="NCBI Taxonomy" id="481133"/>
    <lineage>
        <taxon>Bacteria</taxon>
        <taxon>Pseudomonadati</taxon>
        <taxon>Bacteroidota</taxon>
        <taxon>Chitinophagia</taxon>
        <taxon>Chitinophagales</taxon>
        <taxon>Chitinophagaceae</taxon>
        <taxon>Segetibacter</taxon>
        <taxon>environmental samples</taxon>
    </lineage>
</organism>
<keyword evidence="4 6" id="KW-1133">Transmembrane helix</keyword>
<evidence type="ECO:0000256" key="6">
    <source>
        <dbReference type="SAM" id="Phobius"/>
    </source>
</evidence>
<sequence length="305" mass="33660">MAKLTVKDLGKILTLSFSEFKRNDPLRLAGATAFFTTFALPPILIILVQIIGTVFRIENLRDKFFIQIERIVGKQGATQVKVTFKGFTSLAENYLITAAGFIFLMFVATTLFKVIKDSLNQLWNVKITTEKSFKANIEKRAASIIVILIAGILLILGTVAESLGGLLRHFTASELPKPTANFLTTLVNQAISILIATIWFAILFKVLPDAKASWKVVFTGGLFTGILFTAGKIIIGYVLSFGNLTNIFGASSSFALLLLFVFYSSFILYYGACFTKVFATFIKDPIKAGDYSTKYKMVETKSVET</sequence>
<evidence type="ECO:0000256" key="4">
    <source>
        <dbReference type="ARBA" id="ARBA00022989"/>
    </source>
</evidence>
<dbReference type="AlphaFoldDB" id="A0A6J4RII2"/>
<feature type="transmembrane region" description="Helical" evidence="6">
    <location>
        <begin position="247"/>
        <end position="270"/>
    </location>
</feature>
<accession>A0A6J4RII2</accession>
<name>A0A6J4RII2_9BACT</name>
<dbReference type="PANTHER" id="PTHR30213">
    <property type="entry name" value="INNER MEMBRANE PROTEIN YHJD"/>
    <property type="match status" value="1"/>
</dbReference>
<dbReference type="PANTHER" id="PTHR30213:SF1">
    <property type="entry name" value="INNER MEMBRANE PROTEIN YHJD"/>
    <property type="match status" value="1"/>
</dbReference>